<proteinExistence type="predicted"/>
<dbReference type="InterPro" id="IPR000182">
    <property type="entry name" value="GNAT_dom"/>
</dbReference>
<dbReference type="EMBL" id="JACIIJ010000001">
    <property type="protein sequence ID" value="MBB6219386.1"/>
    <property type="molecule type" value="Genomic_DNA"/>
</dbReference>
<dbReference type="RefSeq" id="WP_246809099.1">
    <property type="nucleotide sequence ID" value="NZ_JACIIJ010000001.1"/>
</dbReference>
<dbReference type="InterPro" id="IPR016181">
    <property type="entry name" value="Acyl_CoA_acyltransferase"/>
</dbReference>
<name>A0A7X0DQJ0_RHILE</name>
<evidence type="ECO:0000256" key="2">
    <source>
        <dbReference type="ARBA" id="ARBA00023315"/>
    </source>
</evidence>
<reference evidence="4 5" key="1">
    <citation type="submission" date="2020-08" db="EMBL/GenBank/DDBJ databases">
        <title>Genomic Encyclopedia of Type Strains, Phase IV (KMG-V): Genome sequencing to study the core and pangenomes of soil and plant-associated prokaryotes.</title>
        <authorList>
            <person name="Whitman W."/>
        </authorList>
    </citation>
    <scope>NUCLEOTIDE SEQUENCE [LARGE SCALE GENOMIC DNA]</scope>
    <source>
        <strain evidence="4 5">SEMIA 4011</strain>
    </source>
</reference>
<evidence type="ECO:0000259" key="3">
    <source>
        <dbReference type="PROSITE" id="PS51186"/>
    </source>
</evidence>
<accession>A0A7X0DQJ0</accession>
<dbReference type="PANTHER" id="PTHR43877:SF1">
    <property type="entry name" value="ACETYLTRANSFERASE"/>
    <property type="match status" value="1"/>
</dbReference>
<dbReference type="GO" id="GO:0016747">
    <property type="term" value="F:acyltransferase activity, transferring groups other than amino-acyl groups"/>
    <property type="evidence" value="ECO:0007669"/>
    <property type="project" value="InterPro"/>
</dbReference>
<keyword evidence="4" id="KW-0689">Ribosomal protein</keyword>
<dbReference type="PROSITE" id="PS51186">
    <property type="entry name" value="GNAT"/>
    <property type="match status" value="1"/>
</dbReference>
<sequence>MDLLGRYGADLMQLHQDWDRLRFISPGPRTPAMYSSYLRGQLGKPDVIVLAAEVDGVVAGYIYAGLEGPDYMALRGPAGVIHDIFVDKTRRRQGIGRALLGAGVEALSKLGATQVVLSTAHQNADGQRLFALMGFTPTMVEMTLQLSGAVKQT</sequence>
<dbReference type="Gene3D" id="3.40.630.30">
    <property type="match status" value="1"/>
</dbReference>
<keyword evidence="2" id="KW-0012">Acyltransferase</keyword>
<gene>
    <name evidence="4" type="ORF">GGE66_000330</name>
</gene>
<dbReference type="SUPFAM" id="SSF55729">
    <property type="entry name" value="Acyl-CoA N-acyltransferases (Nat)"/>
    <property type="match status" value="1"/>
</dbReference>
<comment type="caution">
    <text evidence="4">The sequence shown here is derived from an EMBL/GenBank/DDBJ whole genome shotgun (WGS) entry which is preliminary data.</text>
</comment>
<evidence type="ECO:0000256" key="1">
    <source>
        <dbReference type="ARBA" id="ARBA00022679"/>
    </source>
</evidence>
<protein>
    <submittedName>
        <fullName evidence="4">Ribosomal protein S18 acetylase RimI-like enzyme</fullName>
    </submittedName>
</protein>
<dbReference type="Pfam" id="PF00583">
    <property type="entry name" value="Acetyltransf_1"/>
    <property type="match status" value="1"/>
</dbReference>
<keyword evidence="1" id="KW-0808">Transferase</keyword>
<dbReference type="AlphaFoldDB" id="A0A7X0DQJ0"/>
<feature type="domain" description="N-acetyltransferase" evidence="3">
    <location>
        <begin position="9"/>
        <end position="153"/>
    </location>
</feature>
<dbReference type="GO" id="GO:0005840">
    <property type="term" value="C:ribosome"/>
    <property type="evidence" value="ECO:0007669"/>
    <property type="project" value="UniProtKB-KW"/>
</dbReference>
<keyword evidence="4" id="KW-0687">Ribonucleoprotein</keyword>
<evidence type="ECO:0000313" key="5">
    <source>
        <dbReference type="Proteomes" id="UP000517187"/>
    </source>
</evidence>
<dbReference type="CDD" id="cd04301">
    <property type="entry name" value="NAT_SF"/>
    <property type="match status" value="1"/>
</dbReference>
<dbReference type="Proteomes" id="UP000517187">
    <property type="component" value="Unassembled WGS sequence"/>
</dbReference>
<organism evidence="4 5">
    <name type="scientific">Rhizobium leguminosarum</name>
    <dbReference type="NCBI Taxonomy" id="384"/>
    <lineage>
        <taxon>Bacteria</taxon>
        <taxon>Pseudomonadati</taxon>
        <taxon>Pseudomonadota</taxon>
        <taxon>Alphaproteobacteria</taxon>
        <taxon>Hyphomicrobiales</taxon>
        <taxon>Rhizobiaceae</taxon>
        <taxon>Rhizobium/Agrobacterium group</taxon>
        <taxon>Rhizobium</taxon>
    </lineage>
</organism>
<evidence type="ECO:0000313" key="4">
    <source>
        <dbReference type="EMBL" id="MBB6219386.1"/>
    </source>
</evidence>
<dbReference type="PANTHER" id="PTHR43877">
    <property type="entry name" value="AMINOALKYLPHOSPHONATE N-ACETYLTRANSFERASE-RELATED-RELATED"/>
    <property type="match status" value="1"/>
</dbReference>
<dbReference type="InterPro" id="IPR050832">
    <property type="entry name" value="Bact_Acetyltransf"/>
</dbReference>